<feature type="transmembrane region" description="Helical" evidence="1">
    <location>
        <begin position="499"/>
        <end position="516"/>
    </location>
</feature>
<keyword evidence="1" id="KW-0472">Membrane</keyword>
<reference evidence="2 3" key="1">
    <citation type="submission" date="2024-02" db="EMBL/GenBank/DDBJ databases">
        <title>A chromosome-level genome assembly of Drosophila madeirensis, a fruit fly species endemic to Madeira island.</title>
        <authorList>
            <person name="Tomihara K."/>
            <person name="Llopart A."/>
            <person name="Yamamoto D."/>
        </authorList>
    </citation>
    <scope>NUCLEOTIDE SEQUENCE [LARGE SCALE GENOMIC DNA]</scope>
    <source>
        <strain evidence="2 3">RF1</strain>
    </source>
</reference>
<evidence type="ECO:0000313" key="2">
    <source>
        <dbReference type="EMBL" id="BFF94432.1"/>
    </source>
</evidence>
<dbReference type="EMBL" id="AP029264">
    <property type="protein sequence ID" value="BFF94432.1"/>
    <property type="molecule type" value="Genomic_DNA"/>
</dbReference>
<evidence type="ECO:0000256" key="1">
    <source>
        <dbReference type="SAM" id="Phobius"/>
    </source>
</evidence>
<proteinExistence type="predicted"/>
<feature type="transmembrane region" description="Helical" evidence="1">
    <location>
        <begin position="433"/>
        <end position="454"/>
    </location>
</feature>
<gene>
    <name evidence="2" type="ORF">DMAD_12063</name>
</gene>
<feature type="transmembrane region" description="Helical" evidence="1">
    <location>
        <begin position="98"/>
        <end position="118"/>
    </location>
</feature>
<keyword evidence="1" id="KW-0812">Transmembrane</keyword>
<keyword evidence="1" id="KW-1133">Transmembrane helix</keyword>
<evidence type="ECO:0000313" key="3">
    <source>
        <dbReference type="Proteomes" id="UP001500889"/>
    </source>
</evidence>
<keyword evidence="3" id="KW-1185">Reference proteome</keyword>
<sequence>MSFVDHSNVTRCTLHSPMYNASQTCELVRTTFTCGLFVHFVNHLKIAFCSFHLPFASVYGLISFLLLLAIFGMIYMLAEYFFMPNFVTLMAIFPLTNFGFSYLFFGISFFVPYYLSVWRSCVDEVEHLSALQFSRMTGDLMRHFVTGVMVLCIRGYRVDGVNIWSSMVFILLGFGYLITVTSKKYDVYHQHDNINQDIYLLKFRVLIFLFVLFMVFVVVFVVSNTNFWRLHTPKDYQPEDFSNLESDAEVLGRYPKRRQLKRCRIWWRTVNGYGNMKGAQRCLGMLLIPFYFLAAHWIPVLTADRPLYGWNKYVNCFSLLISPFLCIPLGIGTEGWLLLVVICWLSSVLVFMSTHSLRQPDYVWPYALLGLSLSSLAMRYLSQEVENLIWQFVSFRFDVMPDLVALMCFGLGEICCEAIILRHLLQRKFFDAAFGVVMSMVTYGIFLAFPLLLWHGCYNRNSHLIVTGPTETCTHFLFLMFGFSLVHVSMSGYEFRMSLFFYLLAVIIVYMTFQWMTHNNWVHSFATLHNV</sequence>
<name>A0AAU9FFI7_DROMD</name>
<dbReference type="Proteomes" id="UP001500889">
    <property type="component" value="Chromosome U"/>
</dbReference>
<protein>
    <submittedName>
        <fullName evidence="2">Uncharacterized protein</fullName>
    </submittedName>
</protein>
<feature type="transmembrane region" description="Helical" evidence="1">
    <location>
        <begin position="283"/>
        <end position="301"/>
    </location>
</feature>
<dbReference type="AlphaFoldDB" id="A0AAU9FFI7"/>
<organism evidence="2 3">
    <name type="scientific">Drosophila madeirensis</name>
    <name type="common">Fruit fly</name>
    <dbReference type="NCBI Taxonomy" id="30013"/>
    <lineage>
        <taxon>Eukaryota</taxon>
        <taxon>Metazoa</taxon>
        <taxon>Ecdysozoa</taxon>
        <taxon>Arthropoda</taxon>
        <taxon>Hexapoda</taxon>
        <taxon>Insecta</taxon>
        <taxon>Pterygota</taxon>
        <taxon>Neoptera</taxon>
        <taxon>Endopterygota</taxon>
        <taxon>Diptera</taxon>
        <taxon>Brachycera</taxon>
        <taxon>Muscomorpha</taxon>
        <taxon>Ephydroidea</taxon>
        <taxon>Drosophilidae</taxon>
        <taxon>Drosophila</taxon>
        <taxon>Sophophora</taxon>
    </lineage>
</organism>
<feature type="transmembrane region" description="Helical" evidence="1">
    <location>
        <begin position="163"/>
        <end position="182"/>
    </location>
</feature>
<accession>A0AAU9FFI7</accession>
<feature type="transmembrane region" description="Helical" evidence="1">
    <location>
        <begin position="402"/>
        <end position="421"/>
    </location>
</feature>
<feature type="transmembrane region" description="Helical" evidence="1">
    <location>
        <begin position="58"/>
        <end position="78"/>
    </location>
</feature>
<feature type="transmembrane region" description="Helical" evidence="1">
    <location>
        <begin position="474"/>
        <end position="492"/>
    </location>
</feature>
<feature type="transmembrane region" description="Helical" evidence="1">
    <location>
        <begin position="362"/>
        <end position="382"/>
    </location>
</feature>
<feature type="transmembrane region" description="Helical" evidence="1">
    <location>
        <begin position="203"/>
        <end position="223"/>
    </location>
</feature>
<feature type="transmembrane region" description="Helical" evidence="1">
    <location>
        <begin position="313"/>
        <end position="331"/>
    </location>
</feature>